<accession>A0A5P1EIR4</accession>
<evidence type="ECO:0000313" key="2">
    <source>
        <dbReference type="Proteomes" id="UP000243459"/>
    </source>
</evidence>
<keyword evidence="2" id="KW-1185">Reference proteome</keyword>
<name>A0A5P1EIR4_ASPOF</name>
<dbReference type="Gramene" id="ONK65633">
    <property type="protein sequence ID" value="ONK65633"/>
    <property type="gene ID" value="A4U43_C07F39080"/>
</dbReference>
<sequence length="90" mass="10212">MVARASRVRVLGDRITSMMVAFGASVFCESELSSTRDMLSGRFRPFLCAIDRMISSALRGLLRMRYQRGDSDTKGRAKMRKRNVGMDIEM</sequence>
<proteinExistence type="predicted"/>
<reference evidence="2" key="1">
    <citation type="journal article" date="2017" name="Nat. Commun.">
        <title>The asparagus genome sheds light on the origin and evolution of a young Y chromosome.</title>
        <authorList>
            <person name="Harkess A."/>
            <person name="Zhou J."/>
            <person name="Xu C."/>
            <person name="Bowers J.E."/>
            <person name="Van der Hulst R."/>
            <person name="Ayyampalayam S."/>
            <person name="Mercati F."/>
            <person name="Riccardi P."/>
            <person name="McKain M.R."/>
            <person name="Kakrana A."/>
            <person name="Tang H."/>
            <person name="Ray J."/>
            <person name="Groenendijk J."/>
            <person name="Arikit S."/>
            <person name="Mathioni S.M."/>
            <person name="Nakano M."/>
            <person name="Shan H."/>
            <person name="Telgmann-Rauber A."/>
            <person name="Kanno A."/>
            <person name="Yue Z."/>
            <person name="Chen H."/>
            <person name="Li W."/>
            <person name="Chen Y."/>
            <person name="Xu X."/>
            <person name="Zhang Y."/>
            <person name="Luo S."/>
            <person name="Chen H."/>
            <person name="Gao J."/>
            <person name="Mao Z."/>
            <person name="Pires J.C."/>
            <person name="Luo M."/>
            <person name="Kudrna D."/>
            <person name="Wing R.A."/>
            <person name="Meyers B.C."/>
            <person name="Yi K."/>
            <person name="Kong H."/>
            <person name="Lavrijsen P."/>
            <person name="Sunseri F."/>
            <person name="Falavigna A."/>
            <person name="Ye Y."/>
            <person name="Leebens-Mack J.H."/>
            <person name="Chen G."/>
        </authorList>
    </citation>
    <scope>NUCLEOTIDE SEQUENCE [LARGE SCALE GENOMIC DNA]</scope>
    <source>
        <strain evidence="2">cv. DH0086</strain>
    </source>
</reference>
<gene>
    <name evidence="1" type="ORF">A4U43_C07F39080</name>
</gene>
<dbReference type="EMBL" id="CM007387">
    <property type="protein sequence ID" value="ONK65633.1"/>
    <property type="molecule type" value="Genomic_DNA"/>
</dbReference>
<protein>
    <submittedName>
        <fullName evidence="1">Uncharacterized protein</fullName>
    </submittedName>
</protein>
<dbReference type="Proteomes" id="UP000243459">
    <property type="component" value="Chromosome 7"/>
</dbReference>
<organism evidence="1 2">
    <name type="scientific">Asparagus officinalis</name>
    <name type="common">Garden asparagus</name>
    <dbReference type="NCBI Taxonomy" id="4686"/>
    <lineage>
        <taxon>Eukaryota</taxon>
        <taxon>Viridiplantae</taxon>
        <taxon>Streptophyta</taxon>
        <taxon>Embryophyta</taxon>
        <taxon>Tracheophyta</taxon>
        <taxon>Spermatophyta</taxon>
        <taxon>Magnoliopsida</taxon>
        <taxon>Liliopsida</taxon>
        <taxon>Asparagales</taxon>
        <taxon>Asparagaceae</taxon>
        <taxon>Asparagoideae</taxon>
        <taxon>Asparagus</taxon>
    </lineage>
</organism>
<dbReference type="AlphaFoldDB" id="A0A5P1EIR4"/>
<evidence type="ECO:0000313" key="1">
    <source>
        <dbReference type="EMBL" id="ONK65633.1"/>
    </source>
</evidence>